<proteinExistence type="predicted"/>
<accession>A0ABW1QGZ4</accession>
<dbReference type="RefSeq" id="WP_228552902.1">
    <property type="nucleotide sequence ID" value="NZ_JBHSQL010000001.1"/>
</dbReference>
<protein>
    <submittedName>
        <fullName evidence="3">DUF2530 domain-containing protein</fullName>
    </submittedName>
</protein>
<evidence type="ECO:0000313" key="4">
    <source>
        <dbReference type="Proteomes" id="UP001596097"/>
    </source>
</evidence>
<feature type="region of interest" description="Disordered" evidence="1">
    <location>
        <begin position="1"/>
        <end position="92"/>
    </location>
</feature>
<gene>
    <name evidence="3" type="ORF">ACFPYK_00435</name>
</gene>
<dbReference type="Proteomes" id="UP001596097">
    <property type="component" value="Unassembled WGS sequence"/>
</dbReference>
<feature type="compositionally biased region" description="Low complexity" evidence="1">
    <location>
        <begin position="63"/>
        <end position="75"/>
    </location>
</feature>
<evidence type="ECO:0000256" key="2">
    <source>
        <dbReference type="SAM" id="Phobius"/>
    </source>
</evidence>
<keyword evidence="2" id="KW-1133">Transmembrane helix</keyword>
<keyword evidence="2" id="KW-0472">Membrane</keyword>
<evidence type="ECO:0000313" key="3">
    <source>
        <dbReference type="EMBL" id="MFC6147841.1"/>
    </source>
</evidence>
<sequence length="184" mass="19574">MAAGKRKLTSEPAPKRGRGHTGSRKADRAQPEEKPATGRRAARSTPPPAPAAAPEPVVPATPAPVASSPVSEPATEPTAPRRRAHGLDRPEVTELEIGSTVHRVVPDPKPLDVDGIRTMTVGSILWLAAFLGLLPFLGTLQRNGDVWWLWTCLAGFGLGLLGVEYCRRRKVALEAEDETDATAG</sequence>
<organism evidence="3 4">
    <name type="scientific">Mumia xiangluensis</name>
    <dbReference type="NCBI Taxonomy" id="1678900"/>
    <lineage>
        <taxon>Bacteria</taxon>
        <taxon>Bacillati</taxon>
        <taxon>Actinomycetota</taxon>
        <taxon>Actinomycetes</taxon>
        <taxon>Propionibacteriales</taxon>
        <taxon>Nocardioidaceae</taxon>
        <taxon>Mumia</taxon>
    </lineage>
</organism>
<reference evidence="4" key="1">
    <citation type="journal article" date="2019" name="Int. J. Syst. Evol. Microbiol.">
        <title>The Global Catalogue of Microorganisms (GCM) 10K type strain sequencing project: providing services to taxonomists for standard genome sequencing and annotation.</title>
        <authorList>
            <consortium name="The Broad Institute Genomics Platform"/>
            <consortium name="The Broad Institute Genome Sequencing Center for Infectious Disease"/>
            <person name="Wu L."/>
            <person name="Ma J."/>
        </authorList>
    </citation>
    <scope>NUCLEOTIDE SEQUENCE [LARGE SCALE GENOMIC DNA]</scope>
    <source>
        <strain evidence="4">CGMCC 4.7198</strain>
    </source>
</reference>
<dbReference type="Pfam" id="PF10745">
    <property type="entry name" value="DUF2530"/>
    <property type="match status" value="1"/>
</dbReference>
<evidence type="ECO:0000256" key="1">
    <source>
        <dbReference type="SAM" id="MobiDB-lite"/>
    </source>
</evidence>
<feature type="transmembrane region" description="Helical" evidence="2">
    <location>
        <begin position="146"/>
        <end position="163"/>
    </location>
</feature>
<comment type="caution">
    <text evidence="3">The sequence shown here is derived from an EMBL/GenBank/DDBJ whole genome shotgun (WGS) entry which is preliminary data.</text>
</comment>
<feature type="compositionally biased region" description="Basic and acidic residues" evidence="1">
    <location>
        <begin position="24"/>
        <end position="36"/>
    </location>
</feature>
<keyword evidence="4" id="KW-1185">Reference proteome</keyword>
<dbReference type="EMBL" id="JBHSQL010000001">
    <property type="protein sequence ID" value="MFC6147841.1"/>
    <property type="molecule type" value="Genomic_DNA"/>
</dbReference>
<name>A0ABW1QGZ4_9ACTN</name>
<feature type="compositionally biased region" description="Pro residues" evidence="1">
    <location>
        <begin position="45"/>
        <end position="62"/>
    </location>
</feature>
<feature type="transmembrane region" description="Helical" evidence="2">
    <location>
        <begin position="119"/>
        <end position="140"/>
    </location>
</feature>
<dbReference type="InterPro" id="IPR019681">
    <property type="entry name" value="DUF2530"/>
</dbReference>
<keyword evidence="2" id="KW-0812">Transmembrane</keyword>